<evidence type="ECO:0000256" key="5">
    <source>
        <dbReference type="ARBA" id="ARBA00022989"/>
    </source>
</evidence>
<dbReference type="Pfam" id="PF00420">
    <property type="entry name" value="Oxidored_q2"/>
    <property type="match status" value="1"/>
</dbReference>
<keyword evidence="9" id="KW-1185">Reference proteome</keyword>
<feature type="transmembrane region" description="Helical" evidence="7">
    <location>
        <begin position="41"/>
        <end position="66"/>
    </location>
</feature>
<evidence type="ECO:0000256" key="6">
    <source>
        <dbReference type="ARBA" id="ARBA00023136"/>
    </source>
</evidence>
<keyword evidence="5 7" id="KW-1133">Transmembrane helix</keyword>
<evidence type="ECO:0000313" key="8">
    <source>
        <dbReference type="EMBL" id="MBT0958684.1"/>
    </source>
</evidence>
<dbReference type="PANTHER" id="PTHR34583:SF2">
    <property type="entry name" value="ANTIPORTER SUBUNIT MNHC2-RELATED"/>
    <property type="match status" value="1"/>
</dbReference>
<comment type="similarity">
    <text evidence="2">Belongs to the CPA3 antiporters (TC 2.A.63) subunit C family.</text>
</comment>
<evidence type="ECO:0000256" key="1">
    <source>
        <dbReference type="ARBA" id="ARBA00004651"/>
    </source>
</evidence>
<keyword evidence="4 7" id="KW-0812">Transmembrane</keyword>
<dbReference type="GO" id="GO:0005886">
    <property type="term" value="C:plasma membrane"/>
    <property type="evidence" value="ECO:0007669"/>
    <property type="project" value="UniProtKB-SubCell"/>
</dbReference>
<proteinExistence type="inferred from homology"/>
<reference evidence="8 9" key="1">
    <citation type="journal article" date="2021" name="Arch. Microbiol.">
        <title>Harenicola maris gen. nov., sp. nov. isolated from the Sea of Japan shallow sediments.</title>
        <authorList>
            <person name="Romanenko L.A."/>
            <person name="Kurilenko V.V."/>
            <person name="Chernysheva N.Y."/>
            <person name="Tekutyeva L.A."/>
            <person name="Velansky P.V."/>
            <person name="Svetashev V.I."/>
            <person name="Isaeva M.P."/>
        </authorList>
    </citation>
    <scope>NUCLEOTIDE SEQUENCE [LARGE SCALE GENOMIC DNA]</scope>
    <source>
        <strain evidence="8 9">KMM 3653</strain>
    </source>
</reference>
<comment type="subcellular location">
    <subcellularLocation>
        <location evidence="1">Cell membrane</location>
        <topology evidence="1">Multi-pass membrane protein</topology>
    </subcellularLocation>
</comment>
<dbReference type="RefSeq" id="WP_327794905.1">
    <property type="nucleotide sequence ID" value="NZ_JADQAZ010000003.1"/>
</dbReference>
<evidence type="ECO:0000256" key="3">
    <source>
        <dbReference type="ARBA" id="ARBA00022475"/>
    </source>
</evidence>
<evidence type="ECO:0000256" key="4">
    <source>
        <dbReference type="ARBA" id="ARBA00022692"/>
    </source>
</evidence>
<evidence type="ECO:0000256" key="2">
    <source>
        <dbReference type="ARBA" id="ARBA00010388"/>
    </source>
</evidence>
<feature type="transmembrane region" description="Helical" evidence="7">
    <location>
        <begin position="86"/>
        <end position="110"/>
    </location>
</feature>
<dbReference type="InterPro" id="IPR039428">
    <property type="entry name" value="NUOK/Mnh_C1-like"/>
</dbReference>
<keyword evidence="6 7" id="KW-0472">Membrane</keyword>
<accession>A0AAP2CQJ0</accession>
<dbReference type="Proteomes" id="UP001315686">
    <property type="component" value="Unassembled WGS sequence"/>
</dbReference>
<evidence type="ECO:0000256" key="7">
    <source>
        <dbReference type="SAM" id="Phobius"/>
    </source>
</evidence>
<organism evidence="8 9">
    <name type="scientific">Harenicola maris</name>
    <dbReference type="NCBI Taxonomy" id="2841044"/>
    <lineage>
        <taxon>Bacteria</taxon>
        <taxon>Pseudomonadati</taxon>
        <taxon>Pseudomonadota</taxon>
        <taxon>Alphaproteobacteria</taxon>
        <taxon>Rhodobacterales</taxon>
        <taxon>Paracoccaceae</taxon>
        <taxon>Harenicola</taxon>
    </lineage>
</organism>
<gene>
    <name evidence="8" type="ORF">IV417_14945</name>
</gene>
<dbReference type="PANTHER" id="PTHR34583">
    <property type="entry name" value="ANTIPORTER SUBUNIT MNHC2-RELATED"/>
    <property type="match status" value="1"/>
</dbReference>
<dbReference type="InterPro" id="IPR050601">
    <property type="entry name" value="CPA3_antiporter_subunitC"/>
</dbReference>
<dbReference type="Gene3D" id="1.10.287.3510">
    <property type="match status" value="1"/>
</dbReference>
<dbReference type="EMBL" id="JADQAZ010000003">
    <property type="protein sequence ID" value="MBT0958684.1"/>
    <property type="molecule type" value="Genomic_DNA"/>
</dbReference>
<sequence length="147" mass="16140">MIWDVEFILGHMNYWLFIVLMMVGFYIVVAKGNLLKKIVGLNIFQVAVFMLYISVGKITGGTAPIFPADLTGHIEYDPSILYSNPLPHVLILTAIVVGVATTSLGLALIVRIREGFDSIEEDELVEIERAMMIADNAEHGSSMGGRA</sequence>
<protein>
    <submittedName>
        <fullName evidence="8">Cation:proton antiporter subunit C</fullName>
    </submittedName>
</protein>
<feature type="transmembrane region" description="Helical" evidence="7">
    <location>
        <begin position="12"/>
        <end position="29"/>
    </location>
</feature>
<name>A0AAP2CQJ0_9RHOB</name>
<dbReference type="NCBIfam" id="NF005624">
    <property type="entry name" value="PRK07375.2-3"/>
    <property type="match status" value="1"/>
</dbReference>
<dbReference type="AlphaFoldDB" id="A0AAP2CQJ0"/>
<evidence type="ECO:0000313" key="9">
    <source>
        <dbReference type="Proteomes" id="UP001315686"/>
    </source>
</evidence>
<keyword evidence="3" id="KW-1003">Cell membrane</keyword>
<comment type="caution">
    <text evidence="8">The sequence shown here is derived from an EMBL/GenBank/DDBJ whole genome shotgun (WGS) entry which is preliminary data.</text>
</comment>